<proteinExistence type="predicted"/>
<accession>A0A132B6U6</accession>
<name>A0A132B6U6_MOLSC</name>
<dbReference type="AlphaFoldDB" id="A0A132B6U6"/>
<dbReference type="Proteomes" id="UP000070700">
    <property type="component" value="Unassembled WGS sequence"/>
</dbReference>
<organism evidence="1 2">
    <name type="scientific">Mollisia scopiformis</name>
    <name type="common">Conifer needle endophyte fungus</name>
    <name type="synonym">Phialocephala scopiformis</name>
    <dbReference type="NCBI Taxonomy" id="149040"/>
    <lineage>
        <taxon>Eukaryota</taxon>
        <taxon>Fungi</taxon>
        <taxon>Dikarya</taxon>
        <taxon>Ascomycota</taxon>
        <taxon>Pezizomycotina</taxon>
        <taxon>Leotiomycetes</taxon>
        <taxon>Helotiales</taxon>
        <taxon>Mollisiaceae</taxon>
        <taxon>Mollisia</taxon>
    </lineage>
</organism>
<dbReference type="Gene3D" id="3.80.10.10">
    <property type="entry name" value="Ribonuclease Inhibitor"/>
    <property type="match status" value="1"/>
</dbReference>
<dbReference type="InParanoid" id="A0A132B6U6"/>
<gene>
    <name evidence="1" type="ORF">LY89DRAFT_677816</name>
</gene>
<dbReference type="InterPro" id="IPR032675">
    <property type="entry name" value="LRR_dom_sf"/>
</dbReference>
<dbReference type="RefSeq" id="XP_018061959.1">
    <property type="nucleotide sequence ID" value="XM_018213705.1"/>
</dbReference>
<protein>
    <submittedName>
        <fullName evidence="1">Uncharacterized protein</fullName>
    </submittedName>
</protein>
<sequence>MTSTPRLPPSILTMIVAELATERDEHIDASLKAEPNSSLQSSNWIDMHRQPSIEWTRLFSDLRLVSRTFNEVVTPAAYEIMNISDAYMDDNSSKWIKKNIASSSRILQLPHEPEILYRQQTLGLLSQCKKLKHIQWRAADTSLGLWGSEPPKTSYLQSQELASDYLEIFLQVTPEAKAYRFGLSEEWLVISDLGTMSESLDRVYREFVSDFSEDEASEILDHFFYSKEIHMSPVSTDFPARVLDLLFLVGEHKYPTGYGASEVIFPPTRTLIVKCGGLSSQFDFIKSVDFAELRTLILVLNFTMPLVNIRDWDLYGRKKVLGKLLVTMTKLERLAITFVKNQYKMAPLDGIAGLGATLRKLSIRSRGRCDRQQPNVQDLVAILTACPKITDLTMDLYLEESTDCAKLLQQLPCFHQLQILILHSSIWPKSCTSRLDYDFNTAEGIMKTLHEEKQGVPFTMITIKLKESSSNDGKTRTFHSSMTPVGVYRQWGSKEIFEEGFEDSDDEELVASGSGAK</sequence>
<dbReference type="KEGG" id="psco:LY89DRAFT_677816"/>
<reference evidence="1 2" key="1">
    <citation type="submission" date="2015-10" db="EMBL/GenBank/DDBJ databases">
        <title>Full genome of DAOMC 229536 Phialocephala scopiformis, a fungal endophyte of spruce producing the potent anti-insectan compound rugulosin.</title>
        <authorList>
            <consortium name="DOE Joint Genome Institute"/>
            <person name="Walker A.K."/>
            <person name="Frasz S.L."/>
            <person name="Seifert K.A."/>
            <person name="Miller J.D."/>
            <person name="Mondo S.J."/>
            <person name="Labutti K."/>
            <person name="Lipzen A."/>
            <person name="Dockter R."/>
            <person name="Kennedy M."/>
            <person name="Grigoriev I.V."/>
            <person name="Spatafora J.W."/>
        </authorList>
    </citation>
    <scope>NUCLEOTIDE SEQUENCE [LARGE SCALE GENOMIC DNA]</scope>
    <source>
        <strain evidence="1 2">CBS 120377</strain>
    </source>
</reference>
<dbReference type="GeneID" id="28823431"/>
<dbReference type="EMBL" id="KQ947439">
    <property type="protein sequence ID" value="KUJ07604.1"/>
    <property type="molecule type" value="Genomic_DNA"/>
</dbReference>
<evidence type="ECO:0000313" key="2">
    <source>
        <dbReference type="Proteomes" id="UP000070700"/>
    </source>
</evidence>
<keyword evidence="2" id="KW-1185">Reference proteome</keyword>
<dbReference type="OrthoDB" id="3565096at2759"/>
<evidence type="ECO:0000313" key="1">
    <source>
        <dbReference type="EMBL" id="KUJ07604.1"/>
    </source>
</evidence>